<dbReference type="Pfam" id="PF22692">
    <property type="entry name" value="LlgE_F_G_D1"/>
    <property type="match status" value="1"/>
</dbReference>
<evidence type="ECO:0000256" key="5">
    <source>
        <dbReference type="RuleBase" id="RU362116"/>
    </source>
</evidence>
<evidence type="ECO:0000259" key="10">
    <source>
        <dbReference type="Pfam" id="PF22692"/>
    </source>
</evidence>
<dbReference type="Pfam" id="PF00460">
    <property type="entry name" value="Flg_bb_rod"/>
    <property type="match status" value="1"/>
</dbReference>
<evidence type="ECO:0000313" key="12">
    <source>
        <dbReference type="Proteomes" id="UP000218890"/>
    </source>
</evidence>
<comment type="similarity">
    <text evidence="2 5">Belongs to the flagella basal body rod proteins family.</text>
</comment>
<evidence type="ECO:0000256" key="6">
    <source>
        <dbReference type="SAM" id="MobiDB-lite"/>
    </source>
</evidence>
<feature type="compositionally biased region" description="Basic and acidic residues" evidence="6">
    <location>
        <begin position="130"/>
        <end position="143"/>
    </location>
</feature>
<dbReference type="PANTHER" id="PTHR30435:SF1">
    <property type="entry name" value="FLAGELLAR HOOK PROTEIN FLGE"/>
    <property type="match status" value="1"/>
</dbReference>
<dbReference type="Proteomes" id="UP000218890">
    <property type="component" value="Chromosome"/>
</dbReference>
<dbReference type="NCBIfam" id="NF004238">
    <property type="entry name" value="PRK05682.1-1"/>
    <property type="match status" value="1"/>
</dbReference>
<name>A0A110B2K8_HALHR</name>
<dbReference type="GO" id="GO:0071978">
    <property type="term" value="P:bacterial-type flagellum-dependent swarming motility"/>
    <property type="evidence" value="ECO:0007669"/>
    <property type="project" value="TreeGrafter"/>
</dbReference>
<dbReference type="InterPro" id="IPR001444">
    <property type="entry name" value="Flag_bb_rod_N"/>
</dbReference>
<gene>
    <name evidence="11" type="primary">flgE</name>
    <name evidence="11" type="ORF">HH1059_21610</name>
</gene>
<evidence type="ECO:0000259" key="8">
    <source>
        <dbReference type="Pfam" id="PF06429"/>
    </source>
</evidence>
<evidence type="ECO:0000256" key="3">
    <source>
        <dbReference type="ARBA" id="ARBA00019015"/>
    </source>
</evidence>
<protein>
    <recommendedName>
        <fullName evidence="3 5">Flagellar hook protein FlgE</fullName>
    </recommendedName>
</protein>
<dbReference type="PANTHER" id="PTHR30435">
    <property type="entry name" value="FLAGELLAR PROTEIN"/>
    <property type="match status" value="1"/>
</dbReference>
<evidence type="ECO:0000256" key="4">
    <source>
        <dbReference type="ARBA" id="ARBA00023143"/>
    </source>
</evidence>
<feature type="region of interest" description="Disordered" evidence="6">
    <location>
        <begin position="121"/>
        <end position="143"/>
    </location>
</feature>
<dbReference type="Pfam" id="PF06429">
    <property type="entry name" value="Flg_bbr_C"/>
    <property type="match status" value="1"/>
</dbReference>
<feature type="domain" description="Flagellar basal body rod protein N-terminal" evidence="7">
    <location>
        <begin position="3"/>
        <end position="33"/>
    </location>
</feature>
<dbReference type="InterPro" id="IPR053967">
    <property type="entry name" value="LlgE_F_G-like_D1"/>
</dbReference>
<dbReference type="InterPro" id="IPR011491">
    <property type="entry name" value="FlgE_D2"/>
</dbReference>
<dbReference type="SUPFAM" id="SSF117143">
    <property type="entry name" value="Flagellar hook protein flgE"/>
    <property type="match status" value="1"/>
</dbReference>
<keyword evidence="11" id="KW-0282">Flagellum</keyword>
<dbReference type="Pfam" id="PF07559">
    <property type="entry name" value="FlgE_D2"/>
    <property type="match status" value="1"/>
</dbReference>
<evidence type="ECO:0000259" key="7">
    <source>
        <dbReference type="Pfam" id="PF00460"/>
    </source>
</evidence>
<feature type="domain" description="Flagellar hook protein FlgE/F/G-like D1" evidence="10">
    <location>
        <begin position="84"/>
        <end position="124"/>
    </location>
</feature>
<dbReference type="EMBL" id="AP017372">
    <property type="protein sequence ID" value="BAU58870.1"/>
    <property type="molecule type" value="Genomic_DNA"/>
</dbReference>
<keyword evidence="11" id="KW-0966">Cell projection</keyword>
<organism evidence="11 12">
    <name type="scientific">Halorhodospira halochloris</name>
    <name type="common">Ectothiorhodospira halochloris</name>
    <dbReference type="NCBI Taxonomy" id="1052"/>
    <lineage>
        <taxon>Bacteria</taxon>
        <taxon>Pseudomonadati</taxon>
        <taxon>Pseudomonadota</taxon>
        <taxon>Gammaproteobacteria</taxon>
        <taxon>Chromatiales</taxon>
        <taxon>Ectothiorhodospiraceae</taxon>
        <taxon>Halorhodospira</taxon>
    </lineage>
</organism>
<dbReference type="InterPro" id="IPR010930">
    <property type="entry name" value="Flg_bb/hook_C_dom"/>
</dbReference>
<dbReference type="GO" id="GO:0009425">
    <property type="term" value="C:bacterial-type flagellum basal body"/>
    <property type="evidence" value="ECO:0007669"/>
    <property type="project" value="UniProtKB-SubCell"/>
</dbReference>
<proteinExistence type="inferred from homology"/>
<keyword evidence="4 5" id="KW-0975">Bacterial flagellum</keyword>
<dbReference type="GO" id="GO:0005829">
    <property type="term" value="C:cytosol"/>
    <property type="evidence" value="ECO:0007669"/>
    <property type="project" value="TreeGrafter"/>
</dbReference>
<evidence type="ECO:0000313" key="11">
    <source>
        <dbReference type="EMBL" id="BAU58870.1"/>
    </source>
</evidence>
<dbReference type="InterPro" id="IPR037058">
    <property type="entry name" value="Falgellar_hook_FlgE_sf"/>
</dbReference>
<sequence>MSFNVALTGINSASKDLETTSNNLSNAGTTGFKKSRAEFNDLFALGPMGIPQLAIGQGSRMANVGQMFNQGSFDFTERSLDLGIEGGGFFRLDDDGDVSYTRAGEFEVDRDGYVVNNTGKRLTGFQTDEDGSRIGDGRDHLRVPTEGIPAQATEEARLGANLNADAEILNPEAFDPEDIDSFNESTTTTFYDSQGGAHDATFYFVKSGENTWEVFTQVEGADYEGDQDFFGPHQLEFDSAGNLIEGDTKAIESEFVANVDDLDVEIDFGDVTQFARPFNVTEVSQDGYTAGEFQNVNVENDGTIYARYNNGETQAVGQVALTQFASEERLQNVGETSWQATAEAGDPLIGVPGQGQFGRIEAGALEQSNVEVSEQLVNMITAQRNFSANAKMISTQDQVTQEILNIR</sequence>
<dbReference type="NCBIfam" id="TIGR03506">
    <property type="entry name" value="FlgEFG_subfam"/>
    <property type="match status" value="1"/>
</dbReference>
<keyword evidence="12" id="KW-1185">Reference proteome</keyword>
<dbReference type="AlphaFoldDB" id="A0A110B2K8"/>
<evidence type="ECO:0000259" key="9">
    <source>
        <dbReference type="Pfam" id="PF07559"/>
    </source>
</evidence>
<feature type="domain" description="Flagellar basal-body/hook protein C-terminal" evidence="8">
    <location>
        <begin position="362"/>
        <end position="406"/>
    </location>
</feature>
<comment type="function">
    <text evidence="5">A flexible structure which links the flagellar filament to the drive apparatus in the basal body.</text>
</comment>
<keyword evidence="11" id="KW-0969">Cilium</keyword>
<feature type="domain" description="Flagellar hook protein FlgE D2" evidence="9">
    <location>
        <begin position="161"/>
        <end position="288"/>
    </location>
</feature>
<dbReference type="InterPro" id="IPR020013">
    <property type="entry name" value="Flagellar_FlgE/F/G"/>
</dbReference>
<evidence type="ECO:0000256" key="1">
    <source>
        <dbReference type="ARBA" id="ARBA00004117"/>
    </source>
</evidence>
<dbReference type="GO" id="GO:0009424">
    <property type="term" value="C:bacterial-type flagellum hook"/>
    <property type="evidence" value="ECO:0007669"/>
    <property type="project" value="TreeGrafter"/>
</dbReference>
<dbReference type="KEGG" id="hhk:HH1059_21610"/>
<dbReference type="Gene3D" id="2.60.98.20">
    <property type="entry name" value="Flagellar hook protein FlgE"/>
    <property type="match status" value="1"/>
</dbReference>
<accession>A0A110B2K8</accession>
<dbReference type="OrthoDB" id="8578401at2"/>
<dbReference type="RefSeq" id="WP_096410160.1">
    <property type="nucleotide sequence ID" value="NZ_AP017372.2"/>
</dbReference>
<evidence type="ECO:0000256" key="2">
    <source>
        <dbReference type="ARBA" id="ARBA00009677"/>
    </source>
</evidence>
<comment type="subcellular location">
    <subcellularLocation>
        <location evidence="1 5">Bacterial flagellum basal body</location>
    </subcellularLocation>
</comment>
<reference evidence="11" key="1">
    <citation type="submission" date="2016-02" db="EMBL/GenBank/DDBJ databases">
        <title>Halorhodospira halochloris DSM-1059 complete genome, version 2.</title>
        <authorList>
            <person name="Tsukatani Y."/>
        </authorList>
    </citation>
    <scope>NUCLEOTIDE SEQUENCE</scope>
    <source>
        <strain evidence="11">DSM 1059</strain>
    </source>
</reference>
<dbReference type="InterPro" id="IPR037925">
    <property type="entry name" value="FlgE/F/G-like"/>
</dbReference>